<feature type="non-terminal residue" evidence="3">
    <location>
        <position position="1"/>
    </location>
</feature>
<dbReference type="InterPro" id="IPR036872">
    <property type="entry name" value="CH_dom_sf"/>
</dbReference>
<feature type="domain" description="Calponin-homology (CH)" evidence="2">
    <location>
        <begin position="58"/>
        <end position="148"/>
    </location>
</feature>
<gene>
    <name evidence="3" type="ORF">GN958_ATG15312</name>
</gene>
<dbReference type="AlphaFoldDB" id="A0A8S9U4G5"/>
<dbReference type="PANTHER" id="PTHR14919">
    <property type="entry name" value="KPL2-RELATED"/>
    <property type="match status" value="1"/>
</dbReference>
<dbReference type="EMBL" id="JAACNO010002151">
    <property type="protein sequence ID" value="KAF4135490.1"/>
    <property type="molecule type" value="Genomic_DNA"/>
</dbReference>
<dbReference type="InterPro" id="IPR052634">
    <property type="entry name" value="Sperm_flagellar-bone_growth"/>
</dbReference>
<name>A0A8S9U4G5_PHYIN</name>
<dbReference type="Proteomes" id="UP000704712">
    <property type="component" value="Unassembled WGS sequence"/>
</dbReference>
<dbReference type="PROSITE" id="PS50021">
    <property type="entry name" value="CH"/>
    <property type="match status" value="1"/>
</dbReference>
<dbReference type="InterPro" id="IPR001715">
    <property type="entry name" value="CH_dom"/>
</dbReference>
<evidence type="ECO:0000313" key="3">
    <source>
        <dbReference type="EMBL" id="KAF4135490.1"/>
    </source>
</evidence>
<dbReference type="Pfam" id="PF06294">
    <property type="entry name" value="CH_2"/>
    <property type="match status" value="1"/>
</dbReference>
<evidence type="ECO:0000256" key="1">
    <source>
        <dbReference type="SAM" id="MobiDB-lite"/>
    </source>
</evidence>
<feature type="region of interest" description="Disordered" evidence="1">
    <location>
        <begin position="1"/>
        <end position="20"/>
    </location>
</feature>
<organism evidence="3 4">
    <name type="scientific">Phytophthora infestans</name>
    <name type="common">Potato late blight agent</name>
    <name type="synonym">Botrytis infestans</name>
    <dbReference type="NCBI Taxonomy" id="4787"/>
    <lineage>
        <taxon>Eukaryota</taxon>
        <taxon>Sar</taxon>
        <taxon>Stramenopiles</taxon>
        <taxon>Oomycota</taxon>
        <taxon>Peronosporomycetes</taxon>
        <taxon>Peronosporales</taxon>
        <taxon>Peronosporaceae</taxon>
        <taxon>Phytophthora</taxon>
    </lineage>
</organism>
<dbReference type="GO" id="GO:0005737">
    <property type="term" value="C:cytoplasm"/>
    <property type="evidence" value="ECO:0007669"/>
    <property type="project" value="UniProtKB-ARBA"/>
</dbReference>
<sequence length="148" mass="16825">MYMYPLRRHSTEPPSDSEDQRCSRVHHVLCRKLLAINARSHGRSIQGVRPPVGCILTATMAELLLRWLNHELELSSRVTDVESDFSSGYLLGEILHRLNHQPNFADFMRSSSADAKVVNFCLLEPTLHKLNVKFDANVAVAIMNEKKD</sequence>
<evidence type="ECO:0000313" key="4">
    <source>
        <dbReference type="Proteomes" id="UP000704712"/>
    </source>
</evidence>
<reference evidence="3" key="1">
    <citation type="submission" date="2020-03" db="EMBL/GenBank/DDBJ databases">
        <title>Hybrid Assembly of Korean Phytophthora infestans isolates.</title>
        <authorList>
            <person name="Prokchorchik M."/>
            <person name="Lee Y."/>
            <person name="Seo J."/>
            <person name="Cho J.-H."/>
            <person name="Park Y.-E."/>
            <person name="Jang D.-C."/>
            <person name="Im J.-S."/>
            <person name="Choi J.-G."/>
            <person name="Park H.-J."/>
            <person name="Lee G.-B."/>
            <person name="Lee Y.-G."/>
            <person name="Hong S.-Y."/>
            <person name="Cho K."/>
            <person name="Sohn K.H."/>
        </authorList>
    </citation>
    <scope>NUCLEOTIDE SEQUENCE</scope>
    <source>
        <strain evidence="3">KR_2_A2</strain>
    </source>
</reference>
<evidence type="ECO:0000259" key="2">
    <source>
        <dbReference type="PROSITE" id="PS50021"/>
    </source>
</evidence>
<comment type="caution">
    <text evidence="3">The sequence shown here is derived from an EMBL/GenBank/DDBJ whole genome shotgun (WGS) entry which is preliminary data.</text>
</comment>
<dbReference type="PANTHER" id="PTHR14919:SF0">
    <property type="entry name" value="SPERM FLAGELLAR PROTEIN 2"/>
    <property type="match status" value="1"/>
</dbReference>
<dbReference type="SUPFAM" id="SSF47576">
    <property type="entry name" value="Calponin-homology domain, CH-domain"/>
    <property type="match status" value="1"/>
</dbReference>
<protein>
    <submittedName>
        <fullName evidence="3">CH-like domain in sperm protein</fullName>
    </submittedName>
</protein>
<dbReference type="Gene3D" id="1.10.418.10">
    <property type="entry name" value="Calponin-like domain"/>
    <property type="match status" value="1"/>
</dbReference>
<proteinExistence type="predicted"/>
<dbReference type="InterPro" id="IPR010441">
    <property type="entry name" value="CH_2"/>
</dbReference>
<accession>A0A8S9U4G5</accession>